<reference evidence="3" key="1">
    <citation type="submission" date="2015-03" db="EMBL/GenBank/DDBJ databases">
        <title>Outbreak of Febrile Respiratory Illness Associated with various Adenovirus serotypes Infection in Chinese Military Training Camp: A literature review and cases reports.</title>
        <authorList>
            <person name="Lu Q."/>
            <person name="Guo C."/>
            <person name="Tong Y."/>
            <person name="Liu W."/>
            <person name="Cao W."/>
        </authorList>
    </citation>
    <scope>NUCLEOTIDE SEQUENCE [LARGE SCALE GENOMIC DNA]</scope>
    <source>
        <strain evidence="3">Hubei/JZ01/2013</strain>
    </source>
</reference>
<proteinExistence type="predicted"/>
<protein>
    <submittedName>
        <fullName evidence="2">DNA polymerase</fullName>
    </submittedName>
</protein>
<organismHost>
    <name type="scientific">Homo sapiens</name>
    <name type="common">Human</name>
    <dbReference type="NCBI Taxonomy" id="9606"/>
</organismHost>
<name>A0A219PC03_ADE07</name>
<evidence type="ECO:0000313" key="3">
    <source>
        <dbReference type="Proteomes" id="UP000315119"/>
    </source>
</evidence>
<accession>A0A219PC03</accession>
<evidence type="ECO:0000256" key="1">
    <source>
        <dbReference type="SAM" id="MobiDB-lite"/>
    </source>
</evidence>
<evidence type="ECO:0000313" key="2">
    <source>
        <dbReference type="EMBL" id="AMB61084.1"/>
    </source>
</evidence>
<feature type="region of interest" description="Disordered" evidence="1">
    <location>
        <begin position="126"/>
        <end position="145"/>
    </location>
</feature>
<organism evidence="2 3">
    <name type="scientific">Human adenovirus B serotype 7</name>
    <name type="common">HAdV-7</name>
    <name type="synonym">Human adenovirus 7</name>
    <dbReference type="NCBI Taxonomy" id="10519"/>
    <lineage>
        <taxon>Viruses</taxon>
        <taxon>Varidnaviria</taxon>
        <taxon>Bamfordvirae</taxon>
        <taxon>Preplasmiviricota</taxon>
        <taxon>Polisuviricotina</taxon>
        <taxon>Pharingeaviricetes</taxon>
        <taxon>Rowavirales</taxon>
        <taxon>Adenoviridae</taxon>
        <taxon>Mastadenovirus</taxon>
        <taxon>Mastadenovirus blackbeardi</taxon>
        <taxon>Human mastadenovirus B</taxon>
    </lineage>
</organism>
<dbReference type="EMBL" id="KP896479">
    <property type="protein sequence ID" value="AMB61084.1"/>
    <property type="molecule type" value="Genomic_DNA"/>
</dbReference>
<dbReference type="Proteomes" id="UP000315119">
    <property type="component" value="Segment"/>
</dbReference>
<sequence length="145" mass="16001">MQEATEPPPPKRKNKGTVVAPKGHGTLQAIDISTNGPVEIKYHLNLPHALEKIMQVNLLTLPTNLTPQRLRTLDSSGLRALVLELRPCRAEVWTCLPRGLVSMTTIETEDGHADADNIVERQVQTPGLNFPTEISRQRKSGTTHS</sequence>